<sequence>MKFTTTTAAVAAMAGIVAAKDSRTFAVLRFTNKGLVTTRADPIVNPGVPSGHVHNVLGGSNFGFSSTGADLVKSNCSTALVKGDYSNYWYPTLYFHDPKTGDFEYVDVYYTNVYYFFEATNDEIKAFPTGLQMLAGDSMSRTVPAAGGGDQLDPSKGPVNNVQFTCPRSSYNPPSYPVGSDGSKAGMVDPNNQGAGVGFPDVTCDGLYSPLRMDLHFPSCYNPAAGLTNYKNNMQFPTDAGNGKQDCPPGWIHTPHIFFEVYFDTQPYKGRWTENQGTQPFVLSNGDVTGYGAHADFMAGWDEDLLQHIIDTCDAGDSGMDQCPGLFYGLNSGDCTIAPLVNEQVTGTLTKLPGNNPLSGFSYGAAPAMPAGGSAPASSSKAAAPASSSKAAAASSKPASSPSSKPASSPSSKPASSPSGKPASSPSKPAATSNVVNAGQPAKTIESAPPASSLPAAGGAGNDAQCSAANVHTVTETITVTAGTPAATSVPSKGNSAAATVGGYTYAGCYQDNIGRVLTGDILPNLGPMTNDKCVANCVSKGFSIAATEYGGQCYCGNDLVGSAKLAEDQCTIACEGNSKEVCGGSWAISVYSKTGAVSMKAAKRAEHVHRHRSLRH</sequence>
<dbReference type="Pfam" id="PF09362">
    <property type="entry name" value="DUF1996"/>
    <property type="match status" value="1"/>
</dbReference>
<dbReference type="OMA" id="EYGGQCY"/>
<proteinExistence type="predicted"/>
<dbReference type="OrthoDB" id="74764at2759"/>
<dbReference type="InterPro" id="IPR018535">
    <property type="entry name" value="DUF1996"/>
</dbReference>
<accession>A0A0G0AHN3</accession>
<feature type="region of interest" description="Disordered" evidence="1">
    <location>
        <begin position="393"/>
        <end position="436"/>
    </location>
</feature>
<protein>
    <recommendedName>
        <fullName evidence="2">WSC domain-containing protein</fullName>
    </recommendedName>
</protein>
<dbReference type="PROSITE" id="PS51212">
    <property type="entry name" value="WSC"/>
    <property type="match status" value="1"/>
</dbReference>
<dbReference type="EMBL" id="JOKZ01000075">
    <property type="protein sequence ID" value="KKP04494.1"/>
    <property type="molecule type" value="Genomic_DNA"/>
</dbReference>
<feature type="compositionally biased region" description="Low complexity" evidence="1">
    <location>
        <begin position="393"/>
        <end position="431"/>
    </location>
</feature>
<evidence type="ECO:0000256" key="1">
    <source>
        <dbReference type="SAM" id="MobiDB-lite"/>
    </source>
</evidence>
<dbReference type="PANTHER" id="PTHR43662:SF11">
    <property type="entry name" value="WSC DOMAIN-CONTAINING PROTEIN"/>
    <property type="match status" value="1"/>
</dbReference>
<reference evidence="4" key="1">
    <citation type="journal article" date="2015" name="Genome Announc.">
        <title>Draft whole-genome sequence of the biocontrol agent Trichoderma harzianum T6776.</title>
        <authorList>
            <person name="Baroncelli R."/>
            <person name="Piaggeschi G."/>
            <person name="Fiorini L."/>
            <person name="Bertolini E."/>
            <person name="Zapparata A."/>
            <person name="Pe M.E."/>
            <person name="Sarrocco S."/>
            <person name="Vannacci G."/>
        </authorList>
    </citation>
    <scope>NUCLEOTIDE SEQUENCE [LARGE SCALE GENOMIC DNA]</scope>
    <source>
        <strain evidence="4">T6776</strain>
    </source>
</reference>
<name>A0A0G0AHN3_TRIHA</name>
<dbReference type="SMART" id="SM00321">
    <property type="entry name" value="WSC"/>
    <property type="match status" value="1"/>
</dbReference>
<evidence type="ECO:0000313" key="4">
    <source>
        <dbReference type="Proteomes" id="UP000034112"/>
    </source>
</evidence>
<evidence type="ECO:0000313" key="3">
    <source>
        <dbReference type="EMBL" id="KKP04494.1"/>
    </source>
</evidence>
<dbReference type="Proteomes" id="UP000034112">
    <property type="component" value="Unassembled WGS sequence"/>
</dbReference>
<organism evidence="3 4">
    <name type="scientific">Trichoderma harzianum</name>
    <name type="common">Hypocrea lixii</name>
    <dbReference type="NCBI Taxonomy" id="5544"/>
    <lineage>
        <taxon>Eukaryota</taxon>
        <taxon>Fungi</taxon>
        <taxon>Dikarya</taxon>
        <taxon>Ascomycota</taxon>
        <taxon>Pezizomycotina</taxon>
        <taxon>Sordariomycetes</taxon>
        <taxon>Hypocreomycetidae</taxon>
        <taxon>Hypocreales</taxon>
        <taxon>Hypocreaceae</taxon>
        <taxon>Trichoderma</taxon>
    </lineage>
</organism>
<feature type="region of interest" description="Disordered" evidence="1">
    <location>
        <begin position="443"/>
        <end position="462"/>
    </location>
</feature>
<evidence type="ECO:0000259" key="2">
    <source>
        <dbReference type="PROSITE" id="PS51212"/>
    </source>
</evidence>
<comment type="caution">
    <text evidence="3">The sequence shown here is derived from an EMBL/GenBank/DDBJ whole genome shotgun (WGS) entry which is preliminary data.</text>
</comment>
<gene>
    <name evidence="3" type="ORF">THAR02_03379</name>
</gene>
<dbReference type="InterPro" id="IPR002889">
    <property type="entry name" value="WSC_carb-bd"/>
</dbReference>
<feature type="compositionally biased region" description="Low complexity" evidence="1">
    <location>
        <begin position="447"/>
        <end position="457"/>
    </location>
</feature>
<dbReference type="PANTHER" id="PTHR43662">
    <property type="match status" value="1"/>
</dbReference>
<dbReference type="Pfam" id="PF01822">
    <property type="entry name" value="WSC"/>
    <property type="match status" value="1"/>
</dbReference>
<feature type="domain" description="WSC" evidence="2">
    <location>
        <begin position="503"/>
        <end position="595"/>
    </location>
</feature>
<dbReference type="AlphaFoldDB" id="A0A0G0AHN3"/>